<dbReference type="OrthoDB" id="66620at2759"/>
<feature type="chain" id="PRO_5005201991" description="EGF-like domain-containing protein" evidence="2">
    <location>
        <begin position="23"/>
        <end position="344"/>
    </location>
</feature>
<gene>
    <name evidence="5" type="ORF">SCHPADRAFT_993615</name>
</gene>
<feature type="region of interest" description="Disordered" evidence="1">
    <location>
        <begin position="155"/>
        <end position="175"/>
    </location>
</feature>
<name>A0A0H2S218_9AGAM</name>
<accession>A0A0H2S218</accession>
<dbReference type="EMBL" id="KQ085895">
    <property type="protein sequence ID" value="KLO18390.1"/>
    <property type="molecule type" value="Genomic_DNA"/>
</dbReference>
<dbReference type="InParanoid" id="A0A0H2S218"/>
<keyword evidence="2" id="KW-0732">Signal</keyword>
<keyword evidence="6" id="KW-1185">Reference proteome</keyword>
<reference evidence="5 6" key="1">
    <citation type="submission" date="2015-04" db="EMBL/GenBank/DDBJ databases">
        <title>Complete genome sequence of Schizopora paradoxa KUC8140, a cosmopolitan wood degrader in East Asia.</title>
        <authorList>
            <consortium name="DOE Joint Genome Institute"/>
            <person name="Min B."/>
            <person name="Park H."/>
            <person name="Jang Y."/>
            <person name="Kim J.-J."/>
            <person name="Kim K.H."/>
            <person name="Pangilinan J."/>
            <person name="Lipzen A."/>
            <person name="Riley R."/>
            <person name="Grigoriev I.V."/>
            <person name="Spatafora J.W."/>
            <person name="Choi I.-G."/>
        </authorList>
    </citation>
    <scope>NUCLEOTIDE SEQUENCE [LARGE SCALE GENOMIC DNA]</scope>
    <source>
        <strain evidence="5 6">KUC8140</strain>
    </source>
</reference>
<evidence type="ECO:0000313" key="5">
    <source>
        <dbReference type="EMBL" id="KLO18390.1"/>
    </source>
</evidence>
<sequence>MQLQSLFCFAVVFAQQLLHTRAEPLCFNGGFANSSSNSCVCEVGFSGSDCSSVKCGGNPFDVTRPVVGQGSSINDCPCGAGWTGVDCDICTSLTSCDTAYKAAGGQYSSTPGSNTTLTCNSAPVVVNVGSTSCIVNDSALTTDLGDQTLVTFQRREKPQRSPFANENTQNNDSSSISLQIWNNGTEQISCFALPCSSLNDLDSSHLYAQWDCQNISCACLPGSTFCDSTVNGSNSANLTSFVNSITGNVSVRCPPTQNEETGAAPVSTCAITQDGISAMFNITGDIMLSSCAFGECVWQDDFTGEGLNKTTSSPSSSASGGSGRAFVGWMALLVGQMSMMNLLP</sequence>
<organism evidence="5 6">
    <name type="scientific">Schizopora paradoxa</name>
    <dbReference type="NCBI Taxonomy" id="27342"/>
    <lineage>
        <taxon>Eukaryota</taxon>
        <taxon>Fungi</taxon>
        <taxon>Dikarya</taxon>
        <taxon>Basidiomycota</taxon>
        <taxon>Agaricomycotina</taxon>
        <taxon>Agaricomycetes</taxon>
        <taxon>Hymenochaetales</taxon>
        <taxon>Schizoporaceae</taxon>
        <taxon>Schizopora</taxon>
    </lineage>
</organism>
<protein>
    <recommendedName>
        <fullName evidence="3 4">EGF-like domain-containing protein</fullName>
    </recommendedName>
</protein>
<dbReference type="Gene3D" id="2.10.25.10">
    <property type="entry name" value="Laminin"/>
    <property type="match status" value="1"/>
</dbReference>
<dbReference type="PROSITE" id="PS01186">
    <property type="entry name" value="EGF_2"/>
    <property type="match status" value="1"/>
</dbReference>
<proteinExistence type="predicted"/>
<dbReference type="Proteomes" id="UP000053477">
    <property type="component" value="Unassembled WGS sequence"/>
</dbReference>
<dbReference type="STRING" id="27342.A0A0H2S218"/>
<evidence type="ECO:0000313" key="6">
    <source>
        <dbReference type="Proteomes" id="UP000053477"/>
    </source>
</evidence>
<evidence type="ECO:0000259" key="4">
    <source>
        <dbReference type="PROSITE" id="PS01186"/>
    </source>
</evidence>
<evidence type="ECO:0000256" key="2">
    <source>
        <dbReference type="SAM" id="SignalP"/>
    </source>
</evidence>
<dbReference type="PROSITE" id="PS00022">
    <property type="entry name" value="EGF_1"/>
    <property type="match status" value="1"/>
</dbReference>
<feature type="signal peptide" evidence="2">
    <location>
        <begin position="1"/>
        <end position="22"/>
    </location>
</feature>
<evidence type="ECO:0000259" key="3">
    <source>
        <dbReference type="PROSITE" id="PS00022"/>
    </source>
</evidence>
<feature type="compositionally biased region" description="Polar residues" evidence="1">
    <location>
        <begin position="162"/>
        <end position="175"/>
    </location>
</feature>
<dbReference type="InterPro" id="IPR000742">
    <property type="entry name" value="EGF"/>
</dbReference>
<dbReference type="AlphaFoldDB" id="A0A0H2S218"/>
<evidence type="ECO:0000256" key="1">
    <source>
        <dbReference type="SAM" id="MobiDB-lite"/>
    </source>
</evidence>
<feature type="domain" description="EGF-like" evidence="3 4">
    <location>
        <begin position="39"/>
        <end position="50"/>
    </location>
</feature>